<dbReference type="InterPro" id="IPR011335">
    <property type="entry name" value="Restrct_endonuc-II-like"/>
</dbReference>
<dbReference type="InterPro" id="IPR051703">
    <property type="entry name" value="NF-kappa-B_Signaling_Reg"/>
</dbReference>
<dbReference type="CDD" id="cd22343">
    <property type="entry name" value="PDDEXK_lambda_exonuclease-like"/>
    <property type="match status" value="1"/>
</dbReference>
<gene>
    <name evidence="3" type="ORF">IscW_ISCW024514</name>
</gene>
<dbReference type="PANTHER" id="PTHR46609">
    <property type="entry name" value="EXONUCLEASE, PHAGE-TYPE/RECB, C-TERMINAL DOMAIN-CONTAINING PROTEIN"/>
    <property type="match status" value="1"/>
</dbReference>
<protein>
    <recommendedName>
        <fullName evidence="2">YqaJ viral recombinase domain-containing protein</fullName>
    </recommendedName>
</protein>
<dbReference type="PaxDb" id="6945-B7PVL2"/>
<dbReference type="Pfam" id="PF09588">
    <property type="entry name" value="YqaJ"/>
    <property type="match status" value="1"/>
</dbReference>
<organism>
    <name type="scientific">Ixodes scapularis</name>
    <name type="common">Black-legged tick</name>
    <name type="synonym">Deer tick</name>
    <dbReference type="NCBI Taxonomy" id="6945"/>
    <lineage>
        <taxon>Eukaryota</taxon>
        <taxon>Metazoa</taxon>
        <taxon>Ecdysozoa</taxon>
        <taxon>Arthropoda</taxon>
        <taxon>Chelicerata</taxon>
        <taxon>Arachnida</taxon>
        <taxon>Acari</taxon>
        <taxon>Parasitiformes</taxon>
        <taxon>Ixodida</taxon>
        <taxon>Ixodoidea</taxon>
        <taxon>Ixodidae</taxon>
        <taxon>Ixodinae</taxon>
        <taxon>Ixodes</taxon>
    </lineage>
</organism>
<keyword evidence="5" id="KW-1185">Reference proteome</keyword>
<feature type="domain" description="YqaJ viral recombinase" evidence="2">
    <location>
        <begin position="4"/>
        <end position="111"/>
    </location>
</feature>
<dbReference type="VEuPathDB" id="VectorBase:ISCI024514"/>
<dbReference type="InterPro" id="IPR011604">
    <property type="entry name" value="PDDEXK-like_dom_sf"/>
</dbReference>
<dbReference type="SUPFAM" id="SSF52980">
    <property type="entry name" value="Restriction endonuclease-like"/>
    <property type="match status" value="1"/>
</dbReference>
<dbReference type="EMBL" id="DS800412">
    <property type="protein sequence ID" value="EEC10634.1"/>
    <property type="molecule type" value="Genomic_DNA"/>
</dbReference>
<evidence type="ECO:0000256" key="1">
    <source>
        <dbReference type="SAM" id="MobiDB-lite"/>
    </source>
</evidence>
<name>B7PVL2_IXOSC</name>
<proteinExistence type="predicted"/>
<dbReference type="InterPro" id="IPR019080">
    <property type="entry name" value="YqaJ_viral_recombinase"/>
</dbReference>
<accession>B7PVL2</accession>
<feature type="region of interest" description="Disordered" evidence="1">
    <location>
        <begin position="1"/>
        <end position="21"/>
    </location>
</feature>
<evidence type="ECO:0000313" key="3">
    <source>
        <dbReference type="EMBL" id="EEC10634.1"/>
    </source>
</evidence>
<evidence type="ECO:0000313" key="4">
    <source>
        <dbReference type="EnsemblMetazoa" id="ISCW024514-PA"/>
    </source>
</evidence>
<dbReference type="Proteomes" id="UP000001555">
    <property type="component" value="Unassembled WGS sequence"/>
</dbReference>
<reference evidence="4" key="2">
    <citation type="submission" date="2020-05" db="UniProtKB">
        <authorList>
            <consortium name="EnsemblMetazoa"/>
        </authorList>
    </citation>
    <scope>IDENTIFICATION</scope>
    <source>
        <strain evidence="4">wikel</strain>
    </source>
</reference>
<dbReference type="GO" id="GO:0006281">
    <property type="term" value="P:DNA repair"/>
    <property type="evidence" value="ECO:0007669"/>
    <property type="project" value="UniProtKB-ARBA"/>
</dbReference>
<dbReference type="STRING" id="6945.B7PVL2"/>
<dbReference type="InParanoid" id="B7PVL2"/>
<evidence type="ECO:0000259" key="2">
    <source>
        <dbReference type="Pfam" id="PF09588"/>
    </source>
</evidence>
<dbReference type="VEuPathDB" id="VectorBase:ISCW024514"/>
<dbReference type="HOGENOM" id="CLU_050446_3_0_1"/>
<sequence length="160" mass="18436">MRESTFQSAAMARGSQDESTAKRKYLQESTHANLTIQDSGLLIMESDPCVGASPDGIVTCDCCERRLIEVKCTDGMQGFKSREMMKNSDNHMLKKTSRYYCQVQVQMGIAQIRSTDFFVYQDEHTHILFSVHFDEVFFRDVIERAVFFFKEYMIPLITAV</sequence>
<dbReference type="PANTHER" id="PTHR46609:SF8">
    <property type="entry name" value="YQAJ VIRAL RECOMBINASE DOMAIN-CONTAINING PROTEIN"/>
    <property type="match status" value="1"/>
</dbReference>
<dbReference type="Gene3D" id="3.90.320.10">
    <property type="match status" value="1"/>
</dbReference>
<dbReference type="AlphaFoldDB" id="B7PVL2"/>
<evidence type="ECO:0000313" key="5">
    <source>
        <dbReference type="Proteomes" id="UP000001555"/>
    </source>
</evidence>
<dbReference type="EMBL" id="ABJB010542929">
    <property type="status" value="NOT_ANNOTATED_CDS"/>
    <property type="molecule type" value="Genomic_DNA"/>
</dbReference>
<reference evidence="3 5" key="1">
    <citation type="submission" date="2008-03" db="EMBL/GenBank/DDBJ databases">
        <title>Annotation of Ixodes scapularis.</title>
        <authorList>
            <consortium name="Ixodes scapularis Genome Project Consortium"/>
            <person name="Caler E."/>
            <person name="Hannick L.I."/>
            <person name="Bidwell S."/>
            <person name="Joardar V."/>
            <person name="Thiagarajan M."/>
            <person name="Amedeo P."/>
            <person name="Galinsky K.J."/>
            <person name="Schobel S."/>
            <person name="Inman J."/>
            <person name="Hostetler J."/>
            <person name="Miller J."/>
            <person name="Hammond M."/>
            <person name="Megy K."/>
            <person name="Lawson D."/>
            <person name="Kodira C."/>
            <person name="Sutton G."/>
            <person name="Meyer J."/>
            <person name="Hill C.A."/>
            <person name="Birren B."/>
            <person name="Nene V."/>
            <person name="Collins F."/>
            <person name="Alarcon-Chaidez F."/>
            <person name="Wikel S."/>
            <person name="Strausberg R."/>
        </authorList>
    </citation>
    <scope>NUCLEOTIDE SEQUENCE [LARGE SCALE GENOMIC DNA]</scope>
    <source>
        <strain evidence="5">Wikel</strain>
        <strain evidence="3">Wikel colony</strain>
    </source>
</reference>
<dbReference type="EnsemblMetazoa" id="ISCW024514-RA">
    <property type="protein sequence ID" value="ISCW024514-PA"/>
    <property type="gene ID" value="ISCW024514"/>
</dbReference>